<proteinExistence type="predicted"/>
<name>A0ABW0ET04_9PSEU</name>
<sequence length="56" mass="6243">MTTQQHEARILRITATARHATLPIDDVEYEDFCECRCHLLRGTHTAGQCVTLSAAS</sequence>
<evidence type="ECO:0000313" key="1">
    <source>
        <dbReference type="EMBL" id="MFC5289533.1"/>
    </source>
</evidence>
<evidence type="ECO:0000313" key="2">
    <source>
        <dbReference type="Proteomes" id="UP001596157"/>
    </source>
</evidence>
<organism evidence="1 2">
    <name type="scientific">Actinokineospora guangxiensis</name>
    <dbReference type="NCBI Taxonomy" id="1490288"/>
    <lineage>
        <taxon>Bacteria</taxon>
        <taxon>Bacillati</taxon>
        <taxon>Actinomycetota</taxon>
        <taxon>Actinomycetes</taxon>
        <taxon>Pseudonocardiales</taxon>
        <taxon>Pseudonocardiaceae</taxon>
        <taxon>Actinokineospora</taxon>
    </lineage>
</organism>
<accession>A0ABW0ET04</accession>
<gene>
    <name evidence="1" type="ORF">ACFPM7_20970</name>
</gene>
<protein>
    <submittedName>
        <fullName evidence="1">Uncharacterized protein</fullName>
    </submittedName>
</protein>
<keyword evidence="2" id="KW-1185">Reference proteome</keyword>
<dbReference type="RefSeq" id="WP_378249378.1">
    <property type="nucleotide sequence ID" value="NZ_JBHSKF010000011.1"/>
</dbReference>
<dbReference type="EMBL" id="JBHSKF010000011">
    <property type="protein sequence ID" value="MFC5289533.1"/>
    <property type="molecule type" value="Genomic_DNA"/>
</dbReference>
<dbReference type="Proteomes" id="UP001596157">
    <property type="component" value="Unassembled WGS sequence"/>
</dbReference>
<reference evidence="2" key="1">
    <citation type="journal article" date="2019" name="Int. J. Syst. Evol. Microbiol.">
        <title>The Global Catalogue of Microorganisms (GCM) 10K type strain sequencing project: providing services to taxonomists for standard genome sequencing and annotation.</title>
        <authorList>
            <consortium name="The Broad Institute Genomics Platform"/>
            <consortium name="The Broad Institute Genome Sequencing Center for Infectious Disease"/>
            <person name="Wu L."/>
            <person name="Ma J."/>
        </authorList>
    </citation>
    <scope>NUCLEOTIDE SEQUENCE [LARGE SCALE GENOMIC DNA]</scope>
    <source>
        <strain evidence="2">CCUG 59778</strain>
    </source>
</reference>
<comment type="caution">
    <text evidence="1">The sequence shown here is derived from an EMBL/GenBank/DDBJ whole genome shotgun (WGS) entry which is preliminary data.</text>
</comment>